<comment type="caution">
    <text evidence="2">The sequence shown here is derived from an EMBL/GenBank/DDBJ whole genome shotgun (WGS) entry which is preliminary data.</text>
</comment>
<accession>A0ABQ5K7F3</accession>
<proteinExistence type="predicted"/>
<evidence type="ECO:0008006" key="4">
    <source>
        <dbReference type="Google" id="ProtNLM"/>
    </source>
</evidence>
<name>A0ABQ5K7F3_9EUKA</name>
<dbReference type="Proteomes" id="UP001057375">
    <property type="component" value="Unassembled WGS sequence"/>
</dbReference>
<gene>
    <name evidence="2" type="ORF">ADUPG1_000688</name>
</gene>
<feature type="non-terminal residue" evidence="2">
    <location>
        <position position="1"/>
    </location>
</feature>
<evidence type="ECO:0000256" key="1">
    <source>
        <dbReference type="SAM" id="MobiDB-lite"/>
    </source>
</evidence>
<feature type="compositionally biased region" description="Low complexity" evidence="1">
    <location>
        <begin position="168"/>
        <end position="189"/>
    </location>
</feature>
<reference evidence="2" key="1">
    <citation type="submission" date="2022-03" db="EMBL/GenBank/DDBJ databases">
        <title>Draft genome sequence of Aduncisulcus paluster, a free-living microaerophilic Fornicata.</title>
        <authorList>
            <person name="Yuyama I."/>
            <person name="Kume K."/>
            <person name="Tamura T."/>
            <person name="Inagaki Y."/>
            <person name="Hashimoto T."/>
        </authorList>
    </citation>
    <scope>NUCLEOTIDE SEQUENCE</scope>
    <source>
        <strain evidence="2">NY0171</strain>
    </source>
</reference>
<sequence length="436" mass="48812">VGVKDEGKLGEEAAEYKSKVLAMNAELRKIMRELELNGKELQRQTGAIAEARKQRRQAQSDVEKSQSQLDHVDQDGLTPRQRDAYMNSLQQDENALMSIDGQIQKRTEKQKMLLALQQQYHSRLQELKKDIGTFMNLYNQRESACGYRFASKVNSIVLRMNDEDEFNTPTSTTPTGSSDVSSPSLSSNEPSDRLSVPQHIEESFLLIPSWKYARYPSIPFLHGDSAVTPSSTFSQTSTSSSGTVSQYWVASVSYLKHRRKAMQCCTGGTFKTVELPYQMPSSVPQLQYTDVMLSVRIQKFDFTFPELLLGRVKRSVCPPDNVMSFTPISKHISFSSTSSHPSQTPASTDISMTALLQCMSKFTFVESNYGVNVGKLFMMCKCMCLFSGMLDHVRGVGPHAHGDEAQIWGGEDDHIELTRGKQENFASAPSIPAHRN</sequence>
<evidence type="ECO:0000313" key="3">
    <source>
        <dbReference type="Proteomes" id="UP001057375"/>
    </source>
</evidence>
<evidence type="ECO:0000313" key="2">
    <source>
        <dbReference type="EMBL" id="GKT28498.1"/>
    </source>
</evidence>
<feature type="non-terminal residue" evidence="2">
    <location>
        <position position="436"/>
    </location>
</feature>
<organism evidence="2 3">
    <name type="scientific">Aduncisulcus paluster</name>
    <dbReference type="NCBI Taxonomy" id="2918883"/>
    <lineage>
        <taxon>Eukaryota</taxon>
        <taxon>Metamonada</taxon>
        <taxon>Carpediemonas-like organisms</taxon>
        <taxon>Aduncisulcus</taxon>
    </lineage>
</organism>
<dbReference type="EMBL" id="BQXS01000319">
    <property type="protein sequence ID" value="GKT28498.1"/>
    <property type="molecule type" value="Genomic_DNA"/>
</dbReference>
<feature type="compositionally biased region" description="Polar residues" evidence="1">
    <location>
        <begin position="57"/>
        <end position="69"/>
    </location>
</feature>
<keyword evidence="3" id="KW-1185">Reference proteome</keyword>
<feature type="region of interest" description="Disordered" evidence="1">
    <location>
        <begin position="164"/>
        <end position="195"/>
    </location>
</feature>
<feature type="region of interest" description="Disordered" evidence="1">
    <location>
        <begin position="49"/>
        <end position="77"/>
    </location>
</feature>
<protein>
    <recommendedName>
        <fullName evidence="4">RPGR-interacting protein 1 first C2 domain-containing protein</fullName>
    </recommendedName>
</protein>